<sequence>MSSIKKVAVLGASGTLGEAVIPALLEGGFILTIISRPGGRGFTTGAKAVATREVAYDDLTGLTAALCDHDALVEIFNPAATVHQRTIVRAALAASIKHLVTNEFGLDTFHPNITKLPSAQAKVQAQSVLDEELESATASGKAVTLSWTGIFSGVWYDWAIREGKFWVDPATRTVTRFGSGDQKTSISRVALNGQAVVAVLREPERFRNRPAYFASHTVTTNELIALVKETSEDPGKRWNVTDVPDIETFRRDAMRLWNEDTQKGVEDRLHLRAFTMLSIAALFEENNLFGADYRDKQEPGWDEGPEKLRDQIKQLIRDAGE</sequence>
<evidence type="ECO:0000256" key="1">
    <source>
        <dbReference type="ARBA" id="ARBA00022857"/>
    </source>
</evidence>
<dbReference type="Proteomes" id="UP000800092">
    <property type="component" value="Unassembled WGS sequence"/>
</dbReference>
<keyword evidence="5" id="KW-1185">Reference proteome</keyword>
<keyword evidence="1" id="KW-0521">NADP</keyword>
<name>A0A6A6H4Q6_VIRVR</name>
<organism evidence="4 5">
    <name type="scientific">Viridothelium virens</name>
    <name type="common">Speckled blister lichen</name>
    <name type="synonym">Trypethelium virens</name>
    <dbReference type="NCBI Taxonomy" id="1048519"/>
    <lineage>
        <taxon>Eukaryota</taxon>
        <taxon>Fungi</taxon>
        <taxon>Dikarya</taxon>
        <taxon>Ascomycota</taxon>
        <taxon>Pezizomycotina</taxon>
        <taxon>Dothideomycetes</taxon>
        <taxon>Dothideomycetes incertae sedis</taxon>
        <taxon>Trypetheliales</taxon>
        <taxon>Trypetheliaceae</taxon>
        <taxon>Viridothelium</taxon>
    </lineage>
</organism>
<gene>
    <name evidence="4" type="ORF">EV356DRAFT_568581</name>
</gene>
<accession>A0A6A6H4Q6</accession>
<evidence type="ECO:0000256" key="2">
    <source>
        <dbReference type="ARBA" id="ARBA00023002"/>
    </source>
</evidence>
<reference evidence="4" key="1">
    <citation type="journal article" date="2020" name="Stud. Mycol.">
        <title>101 Dothideomycetes genomes: a test case for predicting lifestyles and emergence of pathogens.</title>
        <authorList>
            <person name="Haridas S."/>
            <person name="Albert R."/>
            <person name="Binder M."/>
            <person name="Bloem J."/>
            <person name="Labutti K."/>
            <person name="Salamov A."/>
            <person name="Andreopoulos B."/>
            <person name="Baker S."/>
            <person name="Barry K."/>
            <person name="Bills G."/>
            <person name="Bluhm B."/>
            <person name="Cannon C."/>
            <person name="Castanera R."/>
            <person name="Culley D."/>
            <person name="Daum C."/>
            <person name="Ezra D."/>
            <person name="Gonzalez J."/>
            <person name="Henrissat B."/>
            <person name="Kuo A."/>
            <person name="Liang C."/>
            <person name="Lipzen A."/>
            <person name="Lutzoni F."/>
            <person name="Magnuson J."/>
            <person name="Mondo S."/>
            <person name="Nolan M."/>
            <person name="Ohm R."/>
            <person name="Pangilinan J."/>
            <person name="Park H.-J."/>
            <person name="Ramirez L."/>
            <person name="Alfaro M."/>
            <person name="Sun H."/>
            <person name="Tritt A."/>
            <person name="Yoshinaga Y."/>
            <person name="Zwiers L.-H."/>
            <person name="Turgeon B."/>
            <person name="Goodwin S."/>
            <person name="Spatafora J."/>
            <person name="Crous P."/>
            <person name="Grigoriev I."/>
        </authorList>
    </citation>
    <scope>NUCLEOTIDE SEQUENCE</scope>
    <source>
        <strain evidence="4">Tuck. ex Michener</strain>
    </source>
</reference>
<dbReference type="InterPro" id="IPR051609">
    <property type="entry name" value="NmrA/Isoflavone_reductase-like"/>
</dbReference>
<proteinExistence type="predicted"/>
<evidence type="ECO:0000313" key="4">
    <source>
        <dbReference type="EMBL" id="KAF2232700.1"/>
    </source>
</evidence>
<dbReference type="Pfam" id="PF05368">
    <property type="entry name" value="NmrA"/>
    <property type="match status" value="1"/>
</dbReference>
<dbReference type="InterPro" id="IPR036291">
    <property type="entry name" value="NAD(P)-bd_dom_sf"/>
</dbReference>
<dbReference type="OrthoDB" id="9984533at2759"/>
<dbReference type="AlphaFoldDB" id="A0A6A6H4Q6"/>
<dbReference type="Gene3D" id="3.40.50.720">
    <property type="entry name" value="NAD(P)-binding Rossmann-like Domain"/>
    <property type="match status" value="1"/>
</dbReference>
<dbReference type="SUPFAM" id="SSF51735">
    <property type="entry name" value="NAD(P)-binding Rossmann-fold domains"/>
    <property type="match status" value="1"/>
</dbReference>
<dbReference type="PANTHER" id="PTHR47706">
    <property type="entry name" value="NMRA-LIKE FAMILY PROTEIN"/>
    <property type="match status" value="1"/>
</dbReference>
<dbReference type="EMBL" id="ML991813">
    <property type="protein sequence ID" value="KAF2232700.1"/>
    <property type="molecule type" value="Genomic_DNA"/>
</dbReference>
<dbReference type="Gene3D" id="3.90.25.10">
    <property type="entry name" value="UDP-galactose 4-epimerase, domain 1"/>
    <property type="match status" value="1"/>
</dbReference>
<protein>
    <submittedName>
        <fullName evidence="4">NAD(P)-binding protein</fullName>
    </submittedName>
</protein>
<evidence type="ECO:0000259" key="3">
    <source>
        <dbReference type="Pfam" id="PF05368"/>
    </source>
</evidence>
<dbReference type="PANTHER" id="PTHR47706:SF1">
    <property type="entry name" value="CIPA-LIKE, PUTATIVE (AFU_ORTHOLOGUE AFUA_1G12460)-RELATED"/>
    <property type="match status" value="1"/>
</dbReference>
<keyword evidence="2" id="KW-0560">Oxidoreductase</keyword>
<evidence type="ECO:0000313" key="5">
    <source>
        <dbReference type="Proteomes" id="UP000800092"/>
    </source>
</evidence>
<feature type="domain" description="NmrA-like" evidence="3">
    <location>
        <begin position="5"/>
        <end position="251"/>
    </location>
</feature>
<dbReference type="InterPro" id="IPR008030">
    <property type="entry name" value="NmrA-like"/>
</dbReference>
<dbReference type="GO" id="GO:0016491">
    <property type="term" value="F:oxidoreductase activity"/>
    <property type="evidence" value="ECO:0007669"/>
    <property type="project" value="UniProtKB-KW"/>
</dbReference>